<dbReference type="RefSeq" id="WP_347706317.1">
    <property type="nucleotide sequence ID" value="NZ_JBDPZD010000007.1"/>
</dbReference>
<gene>
    <name evidence="1" type="ORF">ABDJ85_18670</name>
</gene>
<protein>
    <submittedName>
        <fullName evidence="1">Asparaginase</fullName>
    </submittedName>
</protein>
<accession>A0ABV0G6Z0</accession>
<proteinExistence type="predicted"/>
<keyword evidence="2" id="KW-1185">Reference proteome</keyword>
<dbReference type="EMBL" id="JBDPZD010000007">
    <property type="protein sequence ID" value="MEO3693503.1"/>
    <property type="molecule type" value="Genomic_DNA"/>
</dbReference>
<dbReference type="InterPro" id="IPR010349">
    <property type="entry name" value="Asparaginase_II"/>
</dbReference>
<evidence type="ECO:0000313" key="2">
    <source>
        <dbReference type="Proteomes" id="UP001495147"/>
    </source>
</evidence>
<organism evidence="1 2">
    <name type="scientific">Roseateles paludis</name>
    <dbReference type="NCBI Taxonomy" id="3145238"/>
    <lineage>
        <taxon>Bacteria</taxon>
        <taxon>Pseudomonadati</taxon>
        <taxon>Pseudomonadota</taxon>
        <taxon>Betaproteobacteria</taxon>
        <taxon>Burkholderiales</taxon>
        <taxon>Sphaerotilaceae</taxon>
        <taxon>Roseateles</taxon>
    </lineage>
</organism>
<dbReference type="Pfam" id="PF06089">
    <property type="entry name" value="Asparaginase_II"/>
    <property type="match status" value="1"/>
</dbReference>
<dbReference type="PANTHER" id="PTHR42110:SF1">
    <property type="entry name" value="L-ASPARAGINASE, PUTATIVE (AFU_ORTHOLOGUE AFUA_3G11890)-RELATED"/>
    <property type="match status" value="1"/>
</dbReference>
<comment type="caution">
    <text evidence="1">The sequence shown here is derived from an EMBL/GenBank/DDBJ whole genome shotgun (WGS) entry which is preliminary data.</text>
</comment>
<dbReference type="PANTHER" id="PTHR42110">
    <property type="entry name" value="L-ASPARAGINASE, PUTATIVE (AFU_ORTHOLOGUE AFUA_3G11890)-RELATED"/>
    <property type="match status" value="1"/>
</dbReference>
<name>A0ABV0G6Z0_9BURK</name>
<dbReference type="Proteomes" id="UP001495147">
    <property type="component" value="Unassembled WGS sequence"/>
</dbReference>
<reference evidence="1 2" key="1">
    <citation type="submission" date="2024-05" db="EMBL/GenBank/DDBJ databases">
        <title>Roseateles sp. DJS-2-20 16S ribosomal RNA gene Genome sequencing and assembly.</title>
        <authorList>
            <person name="Woo H."/>
        </authorList>
    </citation>
    <scope>NUCLEOTIDE SEQUENCE [LARGE SCALE GENOMIC DNA]</scope>
    <source>
        <strain evidence="1 2">DJS-2-20</strain>
    </source>
</reference>
<evidence type="ECO:0000313" key="1">
    <source>
        <dbReference type="EMBL" id="MEO3693503.1"/>
    </source>
</evidence>
<sequence>MGLVTGEPVVVEVLRGETVESRHLGALAVVDAAGALHTAWGDIDRPVFPRSAVKLLQALPLVTSGAADAFALSDAELALACASHSGEPAHVATAQGWLTRLDLSAEHLECGTQWPAREPVLRALVARGEVAGPLHNNCSGKHCGFLCLACHLGHQSGAANRAGFARGYVAPEHPVMREVTHALEVATGQDLARAPRGIDGCSIPTYALPLRALALAFARVGTGSGLPPDVASAAARLRRAVAQAPFMVGGTDRFDTEVMQALGERLCCKVGAEGVYCASLPELGLGLALKIDDGASRAAEAVMAQLALRLLRPSGDAATLLQRLAAPVMRNWRGTEVGRLRMRLEG</sequence>